<proteinExistence type="predicted"/>
<keyword evidence="1" id="KW-0732">Signal</keyword>
<dbReference type="AlphaFoldDB" id="A0A8T0EK42"/>
<evidence type="ECO:0000313" key="3">
    <source>
        <dbReference type="Proteomes" id="UP000807504"/>
    </source>
</evidence>
<comment type="caution">
    <text evidence="2">The sequence shown here is derived from an EMBL/GenBank/DDBJ whole genome shotgun (WGS) entry which is preliminary data.</text>
</comment>
<organism evidence="2 3">
    <name type="scientific">Argiope bruennichi</name>
    <name type="common">Wasp spider</name>
    <name type="synonym">Aranea bruennichi</name>
    <dbReference type="NCBI Taxonomy" id="94029"/>
    <lineage>
        <taxon>Eukaryota</taxon>
        <taxon>Metazoa</taxon>
        <taxon>Ecdysozoa</taxon>
        <taxon>Arthropoda</taxon>
        <taxon>Chelicerata</taxon>
        <taxon>Arachnida</taxon>
        <taxon>Araneae</taxon>
        <taxon>Araneomorphae</taxon>
        <taxon>Entelegynae</taxon>
        <taxon>Araneoidea</taxon>
        <taxon>Araneidae</taxon>
        <taxon>Argiope</taxon>
    </lineage>
</organism>
<reference evidence="2" key="2">
    <citation type="submission" date="2020-06" db="EMBL/GenBank/DDBJ databases">
        <authorList>
            <person name="Sheffer M."/>
        </authorList>
    </citation>
    <scope>NUCLEOTIDE SEQUENCE</scope>
</reference>
<evidence type="ECO:0000313" key="2">
    <source>
        <dbReference type="EMBL" id="KAF8774322.1"/>
    </source>
</evidence>
<dbReference type="EMBL" id="JABXBU010002227">
    <property type="protein sequence ID" value="KAF8774322.1"/>
    <property type="molecule type" value="Genomic_DNA"/>
</dbReference>
<evidence type="ECO:0000256" key="1">
    <source>
        <dbReference type="SAM" id="SignalP"/>
    </source>
</evidence>
<keyword evidence="3" id="KW-1185">Reference proteome</keyword>
<protein>
    <submittedName>
        <fullName evidence="2">Uncharacterized protein</fullName>
    </submittedName>
</protein>
<dbReference type="OrthoDB" id="6435427at2759"/>
<feature type="chain" id="PRO_5035804578" evidence="1">
    <location>
        <begin position="24"/>
        <end position="178"/>
    </location>
</feature>
<sequence>MIFFAAFCAFATVLELGDGFASAQGIACSPPKCDPPCTMNYSTQPCPSCECDDNPPPMIMCSPPKCDFPCKMNYSTQPCPSCECNNEQSRVRCSPPRCDAPCTMNYKTKPCPSCQCPMVQCSLPECNSPCEMNFNSSPCPSCRCPGQMPVQCPAPKCMPGTSLFYVPSRACPVCKRSA</sequence>
<accession>A0A8T0EK42</accession>
<feature type="signal peptide" evidence="1">
    <location>
        <begin position="1"/>
        <end position="23"/>
    </location>
</feature>
<reference evidence="2" key="1">
    <citation type="journal article" date="2020" name="bioRxiv">
        <title>Chromosome-level reference genome of the European wasp spider Argiope bruennichi: a resource for studies on range expansion and evolutionary adaptation.</title>
        <authorList>
            <person name="Sheffer M.M."/>
            <person name="Hoppe A."/>
            <person name="Krehenwinkel H."/>
            <person name="Uhl G."/>
            <person name="Kuss A.W."/>
            <person name="Jensen L."/>
            <person name="Jensen C."/>
            <person name="Gillespie R.G."/>
            <person name="Hoff K.J."/>
            <person name="Prost S."/>
        </authorList>
    </citation>
    <scope>NUCLEOTIDE SEQUENCE</scope>
</reference>
<name>A0A8T0EK42_ARGBR</name>
<dbReference type="Proteomes" id="UP000807504">
    <property type="component" value="Unassembled WGS sequence"/>
</dbReference>
<gene>
    <name evidence="2" type="ORF">HNY73_016886</name>
</gene>